<evidence type="ECO:0000313" key="2">
    <source>
        <dbReference type="EMBL" id="WOF17102.1"/>
    </source>
</evidence>
<sequence length="236" mass="26210">MGYGATMNEWPYHLLKPLSRKYRIIIFDNRGIGLSAGKDENFSIELFADDTAALMDYLGIEKAHVLGYSMGSAIAQELALNYPEKVSGLILYSTFASSDEMKNPAMRSFVSRIAVGGVSSKEVLSSLTTEKWVRENPDHRIYMPKSVGSKDPGVIMKQCRAALRWRGSLNRISCIEKKVLFIAGSDDKIIPPENSTHMAGMIKGSWVVQFKGGGHGLMYQMPEKMAETILCFLEIS</sequence>
<dbReference type="Gene3D" id="3.40.50.1820">
    <property type="entry name" value="alpha/beta hydrolase"/>
    <property type="match status" value="1"/>
</dbReference>
<dbReference type="PANTHER" id="PTHR43433:SF5">
    <property type="entry name" value="AB HYDROLASE-1 DOMAIN-CONTAINING PROTEIN"/>
    <property type="match status" value="1"/>
</dbReference>
<keyword evidence="2" id="KW-0378">Hydrolase</keyword>
<proteinExistence type="predicted"/>
<dbReference type="Pfam" id="PF00561">
    <property type="entry name" value="Abhydrolase_1"/>
    <property type="match status" value="1"/>
</dbReference>
<keyword evidence="3" id="KW-1185">Reference proteome</keyword>
<feature type="domain" description="AB hydrolase-1" evidence="1">
    <location>
        <begin position="2"/>
        <end position="104"/>
    </location>
</feature>
<dbReference type="AlphaFoldDB" id="A0AA97FEJ9"/>
<dbReference type="GO" id="GO:0016787">
    <property type="term" value="F:hydrolase activity"/>
    <property type="evidence" value="ECO:0007669"/>
    <property type="project" value="UniProtKB-KW"/>
</dbReference>
<protein>
    <submittedName>
        <fullName evidence="2">Alpha/beta hydrolase</fullName>
    </submittedName>
</protein>
<dbReference type="PANTHER" id="PTHR43433">
    <property type="entry name" value="HYDROLASE, ALPHA/BETA FOLD FAMILY PROTEIN"/>
    <property type="match status" value="1"/>
</dbReference>
<dbReference type="InterPro" id="IPR050471">
    <property type="entry name" value="AB_hydrolase"/>
</dbReference>
<evidence type="ECO:0000259" key="1">
    <source>
        <dbReference type="Pfam" id="PF00561"/>
    </source>
</evidence>
<dbReference type="InterPro" id="IPR029058">
    <property type="entry name" value="AB_hydrolase_fold"/>
</dbReference>
<reference evidence="2 3" key="1">
    <citation type="submission" date="2019-09" db="EMBL/GenBank/DDBJ databases">
        <title>The complete genome of Methanoplanus sp. FWC-SCC4.</title>
        <authorList>
            <person name="Chen S.-C."/>
            <person name="Zhou Y.-Z."/>
            <person name="Lai M.-C."/>
        </authorList>
    </citation>
    <scope>NUCLEOTIDE SEQUENCE [LARGE SCALE GENOMIC DNA]</scope>
    <source>
        <strain evidence="2 3">FWC-SCC4</strain>
    </source>
</reference>
<dbReference type="InterPro" id="IPR000073">
    <property type="entry name" value="AB_hydrolase_1"/>
</dbReference>
<dbReference type="SUPFAM" id="SSF53474">
    <property type="entry name" value="alpha/beta-Hydrolases"/>
    <property type="match status" value="1"/>
</dbReference>
<dbReference type="EMBL" id="CP043875">
    <property type="protein sequence ID" value="WOF17102.1"/>
    <property type="molecule type" value="Genomic_DNA"/>
</dbReference>
<dbReference type="Proteomes" id="UP001301797">
    <property type="component" value="Chromosome"/>
</dbReference>
<name>A0AA97FEJ9_9EURY</name>
<accession>A0AA97FEJ9</accession>
<dbReference type="KEGG" id="mefw:F1737_10655"/>
<gene>
    <name evidence="2" type="ORF">F1737_10655</name>
</gene>
<organism evidence="2 3">
    <name type="scientific">Methanochimaera problematica</name>
    <dbReference type="NCBI Taxonomy" id="2609417"/>
    <lineage>
        <taxon>Archaea</taxon>
        <taxon>Methanobacteriati</taxon>
        <taxon>Methanobacteriota</taxon>
        <taxon>Stenosarchaea group</taxon>
        <taxon>Methanomicrobia</taxon>
        <taxon>Methanomicrobiales</taxon>
        <taxon>Methanomicrobiaceae</taxon>
        <taxon>Methanochimaera</taxon>
    </lineage>
</organism>
<evidence type="ECO:0000313" key="3">
    <source>
        <dbReference type="Proteomes" id="UP001301797"/>
    </source>
</evidence>
<dbReference type="PRINTS" id="PR00111">
    <property type="entry name" value="ABHYDROLASE"/>
</dbReference>